<evidence type="ECO:0000256" key="8">
    <source>
        <dbReference type="ARBA" id="ARBA00022824"/>
    </source>
</evidence>
<evidence type="ECO:0000313" key="16">
    <source>
        <dbReference type="Proteomes" id="UP000664169"/>
    </source>
</evidence>
<feature type="transmembrane region" description="Helical" evidence="12">
    <location>
        <begin position="729"/>
        <end position="748"/>
    </location>
</feature>
<keyword evidence="16" id="KW-1185">Reference proteome</keyword>
<dbReference type="GO" id="GO:0006505">
    <property type="term" value="P:GPI anchor metabolic process"/>
    <property type="evidence" value="ECO:0007669"/>
    <property type="project" value="TreeGrafter"/>
</dbReference>
<keyword evidence="9 12" id="KW-0653">Protein transport</keyword>
<dbReference type="GO" id="GO:0006888">
    <property type="term" value="P:endoplasmic reticulum to Golgi vesicle-mediated transport"/>
    <property type="evidence" value="ECO:0007669"/>
    <property type="project" value="TreeGrafter"/>
</dbReference>
<evidence type="ECO:0000256" key="11">
    <source>
        <dbReference type="ARBA" id="ARBA00023136"/>
    </source>
</evidence>
<evidence type="ECO:0000256" key="12">
    <source>
        <dbReference type="RuleBase" id="RU365011"/>
    </source>
</evidence>
<accession>A0A8H3FCA5</accession>
<evidence type="ECO:0000256" key="1">
    <source>
        <dbReference type="ARBA" id="ARBA00003496"/>
    </source>
</evidence>
<dbReference type="InterPro" id="IPR012908">
    <property type="entry name" value="PGAP1-ab_dom-like"/>
</dbReference>
<dbReference type="PANTHER" id="PTHR15495">
    <property type="entry name" value="NEGATIVE REGULATOR OF VESICLE FORMATION-RELATED"/>
    <property type="match status" value="1"/>
</dbReference>
<proteinExistence type="inferred from homology"/>
<evidence type="ECO:0000256" key="5">
    <source>
        <dbReference type="ARBA" id="ARBA00022448"/>
    </source>
</evidence>
<dbReference type="PANTHER" id="PTHR15495:SF7">
    <property type="entry name" value="GPI INOSITOL-DEACYLASE"/>
    <property type="match status" value="1"/>
</dbReference>
<keyword evidence="8 12" id="KW-0256">Endoplasmic reticulum</keyword>
<feature type="transmembrane region" description="Helical" evidence="12">
    <location>
        <begin position="894"/>
        <end position="920"/>
    </location>
</feature>
<organism evidence="15 16">
    <name type="scientific">Gomphillus americanus</name>
    <dbReference type="NCBI Taxonomy" id="1940652"/>
    <lineage>
        <taxon>Eukaryota</taxon>
        <taxon>Fungi</taxon>
        <taxon>Dikarya</taxon>
        <taxon>Ascomycota</taxon>
        <taxon>Pezizomycotina</taxon>
        <taxon>Lecanoromycetes</taxon>
        <taxon>OSLEUM clade</taxon>
        <taxon>Ostropomycetidae</taxon>
        <taxon>Ostropales</taxon>
        <taxon>Graphidaceae</taxon>
        <taxon>Gomphilloideae</taxon>
        <taxon>Gomphillus</taxon>
    </lineage>
</organism>
<dbReference type="FunFam" id="3.40.50.1820:FF:000056">
    <property type="entry name" value="GPI inositol-deacylase"/>
    <property type="match status" value="1"/>
</dbReference>
<dbReference type="InterPro" id="IPR029058">
    <property type="entry name" value="AB_hydrolase_fold"/>
</dbReference>
<evidence type="ECO:0000256" key="9">
    <source>
        <dbReference type="ARBA" id="ARBA00022927"/>
    </source>
</evidence>
<comment type="similarity">
    <text evidence="3 12">Belongs to the GPI inositol-deacylase family.</text>
</comment>
<evidence type="ECO:0000256" key="6">
    <source>
        <dbReference type="ARBA" id="ARBA00022692"/>
    </source>
</evidence>
<evidence type="ECO:0000256" key="4">
    <source>
        <dbReference type="ARBA" id="ARBA00015856"/>
    </source>
</evidence>
<protein>
    <recommendedName>
        <fullName evidence="4 12">GPI inositol-deacylase</fullName>
        <ecNumber evidence="12">3.1.-.-</ecNumber>
    </recommendedName>
</protein>
<sequence>MEQPGWRKARLRSPWKASLLVLSTTALSILILLGIVNSFLTRQRDPVGCGMVWMRPIYAKYEGFDSEWTRFASKYGLYLYREGGINEDFQVKGIPVLYITGNAGSYKQARSIAAEAASYWANHISHDPERHNKGLRDLDFFTADFNEDITAFHGQTLLDQAEYLNNAIAYILSLYHDPQNTRREPGQPDPASVIIIGHSMGGIVARTMLTLPNYQAGSINTIITLSSPHARAPVSFDEDIIATYKKINDYWRKSYSAEAGNDNPLSEVTLISLAGGSLDTVVPSDYASLASLVPESNGFTVFTSTMPRVWTGSDHLSILWCDQLRKAIVRALFQIIDARKSTQTIAREERMGVFKKQFLTGLEHHIGKVSPSRDPVANMTLSLKTEDVLPPGHRLWLRETLGNKLEKPYLFPIPEADELSSKKKFTLMTNQSPDDTGMIQNLDVLLCSVVSSDIGNSATGMKQDTDSDHDTPETPKLTCRSATSDVIQLPTSTHSDIYPFTTTNPFSYFQYSCDEISKYQYIAIVDKGHSPMPTQTWIIAEFNDDNQSEIVHQMGLLELLFHGVYFNLPADRPMMVDVKVPAIFSSLLTYKLQIEAQSCAHGALFKPLVRQYIQEPYESKYFVNVKEADISLHGLSPYMPPSLRSVSLTNGLSLQVWSDPTCGTSLEISLDPDIKGSLGKFVMRYRTMYPAITLMVVALVLRRQFIIYNESGVFITFLESLNLCMKTSVPILLVLLIVLSFLITGIGSSTNLVSQGSNATELAMNFTKNDLLLGSPDTIFWLLLPIAGILAIGACVLVNYAALSLVYIFYSLNSTASILTRNLQRQHGRHTTENVFSSGTTRRRLIITLILFILISTAVPYQFAYMVACIVQLITCTKALQASEDASSNFTNNFYNYSHSIFVLMLWVLPINLPVFVVWIHNLAVHWLTPFSSHHNILSIMPFVVLVESLNSGIMIPRVMTRFRHITGILFFTLAIYAGLYGVSYAYLLHDIANVIAAWLVIIQISSSGLSIDQLSKMVLRGDNLPAAQHVKKRP</sequence>
<evidence type="ECO:0000256" key="7">
    <source>
        <dbReference type="ARBA" id="ARBA00022801"/>
    </source>
</evidence>
<feature type="domain" description="GPI inositol-deacylase PGAP1-like alpha/beta" evidence="13">
    <location>
        <begin position="91"/>
        <end position="334"/>
    </location>
</feature>
<gene>
    <name evidence="15" type="ORF">GOMPHAMPRED_001778</name>
</gene>
<dbReference type="Pfam" id="PF07819">
    <property type="entry name" value="PGAP1"/>
    <property type="match status" value="1"/>
</dbReference>
<feature type="transmembrane region" description="Helical" evidence="12">
    <location>
        <begin position="992"/>
        <end position="1012"/>
    </location>
</feature>
<evidence type="ECO:0000259" key="14">
    <source>
        <dbReference type="Pfam" id="PF25140"/>
    </source>
</evidence>
<keyword evidence="5 12" id="KW-0813">Transport</keyword>
<keyword evidence="11 12" id="KW-0472">Membrane</keyword>
<dbReference type="EMBL" id="CAJPDQ010000014">
    <property type="protein sequence ID" value="CAF9919393.1"/>
    <property type="molecule type" value="Genomic_DNA"/>
</dbReference>
<evidence type="ECO:0000256" key="10">
    <source>
        <dbReference type="ARBA" id="ARBA00022989"/>
    </source>
</evidence>
<feature type="transmembrane region" description="Helical" evidence="12">
    <location>
        <begin position="845"/>
        <end position="874"/>
    </location>
</feature>
<evidence type="ECO:0000256" key="3">
    <source>
        <dbReference type="ARBA" id="ARBA00006931"/>
    </source>
</evidence>
<dbReference type="GO" id="GO:0015031">
    <property type="term" value="P:protein transport"/>
    <property type="evidence" value="ECO:0007669"/>
    <property type="project" value="UniProtKB-KW"/>
</dbReference>
<feature type="transmembrane region" description="Helical" evidence="12">
    <location>
        <begin position="965"/>
        <end position="986"/>
    </location>
</feature>
<keyword evidence="10 12" id="KW-1133">Transmembrane helix</keyword>
<dbReference type="Proteomes" id="UP000664169">
    <property type="component" value="Unassembled WGS sequence"/>
</dbReference>
<comment type="function">
    <text evidence="1 12">Involved in inositol deacylation of GPI-anchored proteins which plays important roles in the quality control and ER-associated degradation of GPI-anchored proteins.</text>
</comment>
<evidence type="ECO:0000259" key="13">
    <source>
        <dbReference type="Pfam" id="PF07819"/>
    </source>
</evidence>
<evidence type="ECO:0000256" key="2">
    <source>
        <dbReference type="ARBA" id="ARBA00004477"/>
    </source>
</evidence>
<dbReference type="Pfam" id="PF25141">
    <property type="entry name" value="PGAP1_2nd"/>
    <property type="match status" value="1"/>
</dbReference>
<evidence type="ECO:0000313" key="15">
    <source>
        <dbReference type="EMBL" id="CAF9919393.1"/>
    </source>
</evidence>
<name>A0A8H3FCA5_9LECA</name>
<dbReference type="SUPFAM" id="SSF53474">
    <property type="entry name" value="alpha/beta-Hydrolases"/>
    <property type="match status" value="1"/>
</dbReference>
<dbReference type="InterPro" id="IPR039529">
    <property type="entry name" value="PGAP1/BST1"/>
</dbReference>
<reference evidence="15" key="1">
    <citation type="submission" date="2021-03" db="EMBL/GenBank/DDBJ databases">
        <authorList>
            <person name="Tagirdzhanova G."/>
        </authorList>
    </citation>
    <scope>NUCLEOTIDE SEQUENCE</scope>
</reference>
<dbReference type="Gene3D" id="3.40.50.1820">
    <property type="entry name" value="alpha/beta hydrolase"/>
    <property type="match status" value="1"/>
</dbReference>
<keyword evidence="7 12" id="KW-0378">Hydrolase</keyword>
<feature type="transmembrane region" description="Helical" evidence="12">
    <location>
        <begin position="779"/>
        <end position="810"/>
    </location>
</feature>
<dbReference type="AlphaFoldDB" id="A0A8H3FCA5"/>
<dbReference type="Pfam" id="PF25140">
    <property type="entry name" value="PGAP1_TMD"/>
    <property type="match status" value="1"/>
</dbReference>
<dbReference type="OrthoDB" id="348976at2759"/>
<keyword evidence="6 12" id="KW-0812">Transmembrane</keyword>
<feature type="transmembrane region" description="Helical" evidence="12">
    <location>
        <begin position="20"/>
        <end position="40"/>
    </location>
</feature>
<dbReference type="EC" id="3.1.-.-" evidence="12"/>
<dbReference type="GO" id="GO:0050185">
    <property type="term" value="F:phosphatidylinositol deacylase activity"/>
    <property type="evidence" value="ECO:0007669"/>
    <property type="project" value="TreeGrafter"/>
</dbReference>
<dbReference type="InterPro" id="IPR056824">
    <property type="entry name" value="PGAP1_TMD"/>
</dbReference>
<dbReference type="GO" id="GO:0005789">
    <property type="term" value="C:endoplasmic reticulum membrane"/>
    <property type="evidence" value="ECO:0007669"/>
    <property type="project" value="UniProtKB-SubCell"/>
</dbReference>
<feature type="domain" description="GPI inositol-deacylase transmembrane" evidence="14">
    <location>
        <begin position="690"/>
        <end position="1004"/>
    </location>
</feature>
<comment type="subcellular location">
    <subcellularLocation>
        <location evidence="2">Endoplasmic reticulum membrane</location>
        <topology evidence="2">Multi-pass membrane protein</topology>
    </subcellularLocation>
</comment>
<comment type="caution">
    <text evidence="15">The sequence shown here is derived from an EMBL/GenBank/DDBJ whole genome shotgun (WGS) entry which is preliminary data.</text>
</comment>
<feature type="transmembrane region" description="Helical" evidence="12">
    <location>
        <begin position="688"/>
        <end position="708"/>
    </location>
</feature>